<dbReference type="InterPro" id="IPR034660">
    <property type="entry name" value="DinB/YfiT-like"/>
</dbReference>
<reference evidence="2" key="2">
    <citation type="submission" date="2020-09" db="EMBL/GenBank/DDBJ databases">
        <authorList>
            <person name="Sun Q."/>
            <person name="Zhou Y."/>
        </authorList>
    </citation>
    <scope>NUCLEOTIDE SEQUENCE</scope>
    <source>
        <strain evidence="2">CGMCC 1.12160</strain>
    </source>
</reference>
<dbReference type="EMBL" id="BMEM01000001">
    <property type="protein sequence ID" value="GGF40877.1"/>
    <property type="molecule type" value="Genomic_DNA"/>
</dbReference>
<dbReference type="RefSeq" id="WP_188428084.1">
    <property type="nucleotide sequence ID" value="NZ_BAABKH010000010.1"/>
</dbReference>
<dbReference type="InterPro" id="IPR017517">
    <property type="entry name" value="Maleyloyr_isom"/>
</dbReference>
<gene>
    <name evidence="2" type="ORF">GCM10011366_05710</name>
</gene>
<accession>A0A917BFT7</accession>
<dbReference type="SUPFAM" id="SSF109854">
    <property type="entry name" value="DinB/YfiT-like putative metalloenzymes"/>
    <property type="match status" value="1"/>
</dbReference>
<dbReference type="InterPro" id="IPR036527">
    <property type="entry name" value="SCP2_sterol-bd_dom_sf"/>
</dbReference>
<dbReference type="GO" id="GO:0016853">
    <property type="term" value="F:isomerase activity"/>
    <property type="evidence" value="ECO:0007669"/>
    <property type="project" value="UniProtKB-KW"/>
</dbReference>
<keyword evidence="3" id="KW-1185">Reference proteome</keyword>
<reference evidence="2" key="1">
    <citation type="journal article" date="2014" name="Int. J. Syst. Evol. Microbiol.">
        <title>Complete genome sequence of Corynebacterium casei LMG S-19264T (=DSM 44701T), isolated from a smear-ripened cheese.</title>
        <authorList>
            <consortium name="US DOE Joint Genome Institute (JGI-PGF)"/>
            <person name="Walter F."/>
            <person name="Albersmeier A."/>
            <person name="Kalinowski J."/>
            <person name="Ruckert C."/>
        </authorList>
    </citation>
    <scope>NUCLEOTIDE SEQUENCE</scope>
    <source>
        <strain evidence="2">CGMCC 1.12160</strain>
    </source>
</reference>
<dbReference type="Proteomes" id="UP000605670">
    <property type="component" value="Unassembled WGS sequence"/>
</dbReference>
<keyword evidence="2" id="KW-0413">Isomerase</keyword>
<organism evidence="2 3">
    <name type="scientific">Ornithinimicrobium tianjinense</name>
    <dbReference type="NCBI Taxonomy" id="1195761"/>
    <lineage>
        <taxon>Bacteria</taxon>
        <taxon>Bacillati</taxon>
        <taxon>Actinomycetota</taxon>
        <taxon>Actinomycetes</taxon>
        <taxon>Micrococcales</taxon>
        <taxon>Ornithinimicrobiaceae</taxon>
        <taxon>Ornithinimicrobium</taxon>
    </lineage>
</organism>
<proteinExistence type="predicted"/>
<sequence>MTNRAAQNLADLDRETDRLLATCRVLTEADRGSATLCQGWDVAHLLTHVARNADSLSNLLLWATDGVERQAYVSAEQRDADIESGARRPLAVIVADVKASAARFRELAEAMTGDAGLAEVVTRTGTVVKGHQVIAMRILEVVFHHVDLRTGCDFDDADPDWTHRTLRRGAAQWERAGDAPALTLRPEGMDPVLLGGGGPDVVGTVGQLLLWLARGEVRGLSSDAPLPVPPPWA</sequence>
<comment type="caution">
    <text evidence="2">The sequence shown here is derived from an EMBL/GenBank/DDBJ whole genome shotgun (WGS) entry which is preliminary data.</text>
</comment>
<feature type="domain" description="Mycothiol-dependent maleylpyruvate isomerase metal-binding" evidence="1">
    <location>
        <begin position="12"/>
        <end position="149"/>
    </location>
</feature>
<evidence type="ECO:0000259" key="1">
    <source>
        <dbReference type="Pfam" id="PF11716"/>
    </source>
</evidence>
<dbReference type="Pfam" id="PF11716">
    <property type="entry name" value="MDMPI_N"/>
    <property type="match status" value="1"/>
</dbReference>
<dbReference type="GO" id="GO:0046872">
    <property type="term" value="F:metal ion binding"/>
    <property type="evidence" value="ECO:0007669"/>
    <property type="project" value="InterPro"/>
</dbReference>
<dbReference type="AlphaFoldDB" id="A0A917BFT7"/>
<dbReference type="Gene3D" id="1.20.120.450">
    <property type="entry name" value="dinb family like domain"/>
    <property type="match status" value="1"/>
</dbReference>
<dbReference type="InterPro" id="IPR024344">
    <property type="entry name" value="MDMPI_metal-binding"/>
</dbReference>
<dbReference type="NCBIfam" id="TIGR03083">
    <property type="entry name" value="maleylpyruvate isomerase family mycothiol-dependent enzyme"/>
    <property type="match status" value="1"/>
</dbReference>
<evidence type="ECO:0000313" key="3">
    <source>
        <dbReference type="Proteomes" id="UP000605670"/>
    </source>
</evidence>
<evidence type="ECO:0000313" key="2">
    <source>
        <dbReference type="EMBL" id="GGF40877.1"/>
    </source>
</evidence>
<name>A0A917BFT7_9MICO</name>
<protein>
    <submittedName>
        <fullName evidence="2">Maleylpyruvate isomerase</fullName>
    </submittedName>
</protein>
<dbReference type="SUPFAM" id="SSF55718">
    <property type="entry name" value="SCP-like"/>
    <property type="match status" value="1"/>
</dbReference>